<protein>
    <recommendedName>
        <fullName evidence="4">Chorismate dehydratase</fullName>
        <ecNumber evidence="4">4.2.1.151</ecNumber>
    </recommendedName>
    <alternativeName>
        <fullName evidence="4">Menaquinone biosynthetic enzyme MqnA</fullName>
    </alternativeName>
</protein>
<evidence type="ECO:0000256" key="2">
    <source>
        <dbReference type="ARBA" id="ARBA00022428"/>
    </source>
</evidence>
<dbReference type="Pfam" id="PF02621">
    <property type="entry name" value="VitK2_biosynth"/>
    <property type="match status" value="1"/>
</dbReference>
<keyword evidence="3 4" id="KW-0456">Lyase</keyword>
<comment type="function">
    <text evidence="4">Catalyzes the dehydration of chorismate into 3-[(1-carboxyvinyl)oxy]benzoate, a step in the biosynthesis of menaquinone (MK, vitamin K2).</text>
</comment>
<reference evidence="5 6" key="1">
    <citation type="submission" date="2020-08" db="EMBL/GenBank/DDBJ databases">
        <title>Cohnella phylogeny.</title>
        <authorList>
            <person name="Dunlap C."/>
        </authorList>
    </citation>
    <scope>NUCLEOTIDE SEQUENCE [LARGE SCALE GENOMIC DNA]</scope>
    <source>
        <strain evidence="5 6">DSM 28246</strain>
    </source>
</reference>
<keyword evidence="6" id="KW-1185">Reference proteome</keyword>
<accession>A0A7X0RUX0</accession>
<proteinExistence type="inferred from homology"/>
<evidence type="ECO:0000313" key="6">
    <source>
        <dbReference type="Proteomes" id="UP000547209"/>
    </source>
</evidence>
<dbReference type="InterPro" id="IPR003773">
    <property type="entry name" value="Menaquinone_biosynth"/>
</dbReference>
<dbReference type="HAMAP" id="MF_00995">
    <property type="entry name" value="MqnA"/>
    <property type="match status" value="1"/>
</dbReference>
<evidence type="ECO:0000313" key="5">
    <source>
        <dbReference type="EMBL" id="MBB6674142.1"/>
    </source>
</evidence>
<comment type="pathway">
    <text evidence="1 4">Quinol/quinone metabolism; menaquinone biosynthesis.</text>
</comment>
<dbReference type="AlphaFoldDB" id="A0A7X0RUX0"/>
<dbReference type="UniPathway" id="UPA00079"/>
<comment type="similarity">
    <text evidence="4">Belongs to the MqnA/MqnD family. MqnA subfamily.</text>
</comment>
<dbReference type="PANTHER" id="PTHR37690">
    <property type="entry name" value="CHORISMATE DEHYDRATASE"/>
    <property type="match status" value="1"/>
</dbReference>
<dbReference type="InterPro" id="IPR030868">
    <property type="entry name" value="MqnA"/>
</dbReference>
<dbReference type="Proteomes" id="UP000547209">
    <property type="component" value="Unassembled WGS sequence"/>
</dbReference>
<dbReference type="GO" id="GO:0016836">
    <property type="term" value="F:hydro-lyase activity"/>
    <property type="evidence" value="ECO:0007669"/>
    <property type="project" value="UniProtKB-UniRule"/>
</dbReference>
<dbReference type="RefSeq" id="WP_185672002.1">
    <property type="nucleotide sequence ID" value="NZ_JACJVP010000044.1"/>
</dbReference>
<sequence>MRTDGTGPIRIGRIEYTNVWPVFHHFDPTRLDVEAEIVQDVPAALNRKLREGEIDMAAISSFAYGQSCDDYLLLPNLSVSAKERVQSILLFVKTPLEQALNGRIALTTTSATSVNLLKIIAEKFYGAHPTYDTVEPCLDTMLEQADAAMLIGDHAIRASWREHGCQVLDLGELWHRYTGLGMTFAVWAVRRETAAARPEAVREIFEALTASKRRALDDLRPVVAHAERQIGGTAAYWDAYFRGLTYDFGAAEREGLSLYFRYAHELGFLASPVGISEWRASGSRERAAADAIGAHSVPKVNL</sequence>
<organism evidence="5 6">
    <name type="scientific">Cohnella nanjingensis</name>
    <dbReference type="NCBI Taxonomy" id="1387779"/>
    <lineage>
        <taxon>Bacteria</taxon>
        <taxon>Bacillati</taxon>
        <taxon>Bacillota</taxon>
        <taxon>Bacilli</taxon>
        <taxon>Bacillales</taxon>
        <taxon>Paenibacillaceae</taxon>
        <taxon>Cohnella</taxon>
    </lineage>
</organism>
<evidence type="ECO:0000256" key="1">
    <source>
        <dbReference type="ARBA" id="ARBA00004863"/>
    </source>
</evidence>
<dbReference type="EC" id="4.2.1.151" evidence="4"/>
<dbReference type="GO" id="GO:0009234">
    <property type="term" value="P:menaquinone biosynthetic process"/>
    <property type="evidence" value="ECO:0007669"/>
    <property type="project" value="UniProtKB-UniRule"/>
</dbReference>
<dbReference type="PANTHER" id="PTHR37690:SF1">
    <property type="entry name" value="CHORISMATE DEHYDRATASE"/>
    <property type="match status" value="1"/>
</dbReference>
<dbReference type="CDD" id="cd13634">
    <property type="entry name" value="PBP2_Sco4506"/>
    <property type="match status" value="1"/>
</dbReference>
<dbReference type="EMBL" id="JACJVP010000044">
    <property type="protein sequence ID" value="MBB6674142.1"/>
    <property type="molecule type" value="Genomic_DNA"/>
</dbReference>
<evidence type="ECO:0000256" key="3">
    <source>
        <dbReference type="ARBA" id="ARBA00023239"/>
    </source>
</evidence>
<comment type="catalytic activity">
    <reaction evidence="4">
        <text>chorismate = 3-[(1-carboxyvinyl)-oxy]benzoate + H2O</text>
        <dbReference type="Rhea" id="RHEA:40051"/>
        <dbReference type="ChEBI" id="CHEBI:15377"/>
        <dbReference type="ChEBI" id="CHEBI:29748"/>
        <dbReference type="ChEBI" id="CHEBI:76981"/>
        <dbReference type="EC" id="4.2.1.151"/>
    </reaction>
</comment>
<gene>
    <name evidence="4" type="primary">mqnA</name>
    <name evidence="5" type="ORF">H7C19_26010</name>
</gene>
<dbReference type="SUPFAM" id="SSF53850">
    <property type="entry name" value="Periplasmic binding protein-like II"/>
    <property type="match status" value="1"/>
</dbReference>
<evidence type="ECO:0000256" key="4">
    <source>
        <dbReference type="HAMAP-Rule" id="MF_00995"/>
    </source>
</evidence>
<keyword evidence="2 4" id="KW-0474">Menaquinone biosynthesis</keyword>
<name>A0A7X0RUX0_9BACL</name>
<comment type="caution">
    <text evidence="5">The sequence shown here is derived from an EMBL/GenBank/DDBJ whole genome shotgun (WGS) entry which is preliminary data.</text>
</comment>
<dbReference type="Gene3D" id="3.40.190.10">
    <property type="entry name" value="Periplasmic binding protein-like II"/>
    <property type="match status" value="2"/>
</dbReference>